<keyword evidence="1" id="KW-0175">Coiled coil</keyword>
<evidence type="ECO:0000313" key="2">
    <source>
        <dbReference type="EMBL" id="SOH02950.1"/>
    </source>
</evidence>
<evidence type="ECO:0000256" key="1">
    <source>
        <dbReference type="SAM" id="Coils"/>
    </source>
</evidence>
<dbReference type="EMBL" id="LT934425">
    <property type="protein sequence ID" value="SOH02950.1"/>
    <property type="molecule type" value="Genomic_DNA"/>
</dbReference>
<name>A0A2C9CB75_KUEST</name>
<gene>
    <name evidence="2" type="ORF">KSMBR1_0436</name>
</gene>
<protein>
    <submittedName>
        <fullName evidence="2">Uncharacterized protein</fullName>
    </submittedName>
</protein>
<evidence type="ECO:0000313" key="3">
    <source>
        <dbReference type="Proteomes" id="UP000221734"/>
    </source>
</evidence>
<dbReference type="RefSeq" id="WP_099323855.1">
    <property type="nucleotide sequence ID" value="NZ_LT934425.1"/>
</dbReference>
<dbReference type="AlphaFoldDB" id="A0A2C9CB75"/>
<proteinExistence type="predicted"/>
<organism evidence="2 3">
    <name type="scientific">Kuenenia stuttgartiensis</name>
    <dbReference type="NCBI Taxonomy" id="174633"/>
    <lineage>
        <taxon>Bacteria</taxon>
        <taxon>Pseudomonadati</taxon>
        <taxon>Planctomycetota</taxon>
        <taxon>Candidatus Brocadiia</taxon>
        <taxon>Candidatus Brocadiales</taxon>
        <taxon>Candidatus Brocadiaceae</taxon>
        <taxon>Candidatus Kuenenia</taxon>
    </lineage>
</organism>
<keyword evidence="3" id="KW-1185">Reference proteome</keyword>
<reference evidence="3" key="1">
    <citation type="submission" date="2017-10" db="EMBL/GenBank/DDBJ databases">
        <authorList>
            <person name="Frank J."/>
        </authorList>
    </citation>
    <scope>NUCLEOTIDE SEQUENCE [LARGE SCALE GENOMIC DNA]</scope>
</reference>
<feature type="coiled-coil region" evidence="1">
    <location>
        <begin position="35"/>
        <end position="69"/>
    </location>
</feature>
<accession>A0A2C9CB75</accession>
<dbReference type="Proteomes" id="UP000221734">
    <property type="component" value="Chromosome Kuenenia_stuttgartiensis_MBR1"/>
</dbReference>
<dbReference type="KEGG" id="kst:KSMBR1_0436"/>
<sequence length="329" mass="37410">MVEFLVEHKTWLLIGSFIIALLLPALQHLSNIVSEHKAQKDQEKLMQENKALQKQVEVLSTQNVELSKQVSILDSKAEIIKGIGQNQLFATFYTEELSQNISSMWLKIMLKEEMEYAKLLPLAFAIEISFDKYNSNTTRFYITDAGTMANSKGKSTPVSSYRVVSGALKRKEDKIYSEMFAPSQKSLNEIVVPITIFEQDKMTIKQFQDYSIIFFLPDAIIDIATNLEFIINGWAILDQSINSAVWVRNPAKYSWYHVGNIENLKRSATNDPSVAPAFSLWPLNLFQGIPKKYSGFPGSVRPIFHVTHAEIKSEQDIQPDRVESGHVEK</sequence>